<dbReference type="AlphaFoldDB" id="A0AA90KEH0"/>
<dbReference type="SUPFAM" id="SSF54427">
    <property type="entry name" value="NTF2-like"/>
    <property type="match status" value="1"/>
</dbReference>
<dbReference type="InterPro" id="IPR032710">
    <property type="entry name" value="NTF2-like_dom_sf"/>
</dbReference>
<evidence type="ECO:0000259" key="1">
    <source>
        <dbReference type="Pfam" id="PF13577"/>
    </source>
</evidence>
<reference evidence="2" key="1">
    <citation type="submission" date="2023-05" db="EMBL/GenBank/DDBJ databases">
        <title>Streptantibioticus silvisoli sp. nov., acidotolerant actinomycetes 1 from pine litter.</title>
        <authorList>
            <person name="Swiecimska M."/>
            <person name="Golinska P."/>
            <person name="Sangal V."/>
            <person name="Wachnowicz B."/>
            <person name="Goodfellow M."/>
        </authorList>
    </citation>
    <scope>NUCLEOTIDE SEQUENCE</scope>
    <source>
        <strain evidence="2">SL13</strain>
    </source>
</reference>
<evidence type="ECO:0000313" key="2">
    <source>
        <dbReference type="EMBL" id="MDI5967784.1"/>
    </source>
</evidence>
<accession>A0AA90KEH0</accession>
<protein>
    <submittedName>
        <fullName evidence="2">Nuclear transport factor 2 family protein</fullName>
    </submittedName>
</protein>
<dbReference type="EMBL" id="JABXJJ020000001">
    <property type="protein sequence ID" value="MDI5967784.1"/>
    <property type="molecule type" value="Genomic_DNA"/>
</dbReference>
<gene>
    <name evidence="2" type="ORF">POF50_000185</name>
</gene>
<dbReference type="RefSeq" id="WP_271312844.1">
    <property type="nucleotide sequence ID" value="NZ_JABXJJ020000001.1"/>
</dbReference>
<name>A0AA90KEH0_9ACTN</name>
<sequence>MDARLEDRAAIADLMTGWMHRDLSEWDQLRALFHPGATIAITWFDGSAADFVEGSARMGASDLRSKHVITSPSITFNGDRALVQTNAMIIAENTALELGATAHNRFLDQVEKRDGVWRISRRDSSYDMSCFTFLTKVQEIDEKEVRRFPREYAALAYLLEKSGFPIVREFPTRDSALEAGIKAAGTAWLGEA</sequence>
<feature type="domain" description="SnoaL-like" evidence="1">
    <location>
        <begin position="4"/>
        <end position="123"/>
    </location>
</feature>
<dbReference type="Pfam" id="PF13577">
    <property type="entry name" value="SnoaL_4"/>
    <property type="match status" value="1"/>
</dbReference>
<dbReference type="InterPro" id="IPR037401">
    <property type="entry name" value="SnoaL-like"/>
</dbReference>
<dbReference type="Gene3D" id="3.10.450.50">
    <property type="match status" value="1"/>
</dbReference>
<organism evidence="2">
    <name type="scientific">Streptantibioticus silvisoli</name>
    <dbReference type="NCBI Taxonomy" id="2705255"/>
    <lineage>
        <taxon>Bacteria</taxon>
        <taxon>Bacillati</taxon>
        <taxon>Actinomycetota</taxon>
        <taxon>Actinomycetes</taxon>
        <taxon>Kitasatosporales</taxon>
        <taxon>Streptomycetaceae</taxon>
        <taxon>Streptantibioticus</taxon>
    </lineage>
</organism>
<comment type="caution">
    <text evidence="2">The sequence shown here is derived from an EMBL/GenBank/DDBJ whole genome shotgun (WGS) entry which is preliminary data.</text>
</comment>
<proteinExistence type="predicted"/>